<keyword evidence="5 7" id="KW-1133">Transmembrane helix</keyword>
<feature type="transmembrane region" description="Helical" evidence="7">
    <location>
        <begin position="285"/>
        <end position="303"/>
    </location>
</feature>
<evidence type="ECO:0000259" key="8">
    <source>
        <dbReference type="PROSITE" id="PS50850"/>
    </source>
</evidence>
<sequence>MKRNYYLLLLFTLISIIGSELFIFALSFKLLYDYKSPLYFTTYLVTLVIIEVLCAPLIGKLVDHYTKKKLVIIGQIINLCIIPIFIVFNHLLDNIITIFILLIILTITDIIVGLTFTSGLVGIVGDTLLEKAVSNREAIIRMVSIVAPILGGTIYAFIHLSDFLIIMIITELLSLVLFLFIKFNHEQTSEKNKETIEENQMTETGILKFIKPHKDLIVLLSIGVISNFFLAFSNVGISTSFAQYFHMDSKSLGLIESITTISMFLMAIVYPYIKFIKSTFDRNIIGSLILGISMGILSVPFIVHFNPSFILIIYSVSRFLTGVGIQFMNISAMIYLQKVIPENYKGRYFGLMTSVVQSVAPIGYLLAGVLFNISNIFYPILFSSILCASILISMLLKLNKKYERSV</sequence>
<evidence type="ECO:0000256" key="6">
    <source>
        <dbReference type="ARBA" id="ARBA00023136"/>
    </source>
</evidence>
<dbReference type="PANTHER" id="PTHR43266">
    <property type="entry name" value="MACROLIDE-EFFLUX PROTEIN"/>
    <property type="match status" value="1"/>
</dbReference>
<accession>A0ABX2LRW3</accession>
<dbReference type="Pfam" id="PF07690">
    <property type="entry name" value="MFS_1"/>
    <property type="match status" value="1"/>
</dbReference>
<evidence type="ECO:0000313" key="9">
    <source>
        <dbReference type="EMBL" id="NUI81722.1"/>
    </source>
</evidence>
<organism evidence="9 10">
    <name type="scientific">Staphylococcus borealis</name>
    <dbReference type="NCBI Taxonomy" id="2742203"/>
    <lineage>
        <taxon>Bacteria</taxon>
        <taxon>Bacillati</taxon>
        <taxon>Bacillota</taxon>
        <taxon>Bacilli</taxon>
        <taxon>Bacillales</taxon>
        <taxon>Staphylococcaceae</taxon>
        <taxon>Staphylococcus</taxon>
    </lineage>
</organism>
<dbReference type="EMBL" id="JABVEG010000001">
    <property type="protein sequence ID" value="NUI81722.1"/>
    <property type="molecule type" value="Genomic_DNA"/>
</dbReference>
<dbReference type="InterPro" id="IPR036259">
    <property type="entry name" value="MFS_trans_sf"/>
</dbReference>
<evidence type="ECO:0000256" key="7">
    <source>
        <dbReference type="SAM" id="Phobius"/>
    </source>
</evidence>
<keyword evidence="10" id="KW-1185">Reference proteome</keyword>
<keyword evidence="4 7" id="KW-0812">Transmembrane</keyword>
<evidence type="ECO:0000313" key="10">
    <source>
        <dbReference type="Proteomes" id="UP000610527"/>
    </source>
</evidence>
<dbReference type="SUPFAM" id="SSF103473">
    <property type="entry name" value="MFS general substrate transporter"/>
    <property type="match status" value="2"/>
</dbReference>
<feature type="transmembrane region" description="Helical" evidence="7">
    <location>
        <begin position="376"/>
        <end position="396"/>
    </location>
</feature>
<evidence type="ECO:0000256" key="3">
    <source>
        <dbReference type="ARBA" id="ARBA00022475"/>
    </source>
</evidence>
<feature type="transmembrane region" description="Helical" evidence="7">
    <location>
        <begin position="216"/>
        <end position="242"/>
    </location>
</feature>
<comment type="subcellular location">
    <subcellularLocation>
        <location evidence="1">Cell membrane</location>
        <topology evidence="1">Multi-pass membrane protein</topology>
    </subcellularLocation>
</comment>
<comment type="caution">
    <text evidence="9">The sequence shown here is derived from an EMBL/GenBank/DDBJ whole genome shotgun (WGS) entry which is preliminary data.</text>
</comment>
<evidence type="ECO:0000256" key="1">
    <source>
        <dbReference type="ARBA" id="ARBA00004651"/>
    </source>
</evidence>
<feature type="transmembrane region" description="Helical" evidence="7">
    <location>
        <begin position="98"/>
        <end position="126"/>
    </location>
</feature>
<keyword evidence="3" id="KW-1003">Cell membrane</keyword>
<evidence type="ECO:0000256" key="4">
    <source>
        <dbReference type="ARBA" id="ARBA00022692"/>
    </source>
</evidence>
<dbReference type="InterPro" id="IPR011701">
    <property type="entry name" value="MFS"/>
</dbReference>
<dbReference type="Gene3D" id="1.20.1250.20">
    <property type="entry name" value="MFS general substrate transporter like domains"/>
    <property type="match status" value="1"/>
</dbReference>
<dbReference type="GeneID" id="74186420"/>
<dbReference type="PANTHER" id="PTHR43266:SF9">
    <property type="entry name" value="PERMEASE, MAJOR FACILITATOR SUPERFAMILY-RELATED"/>
    <property type="match status" value="1"/>
</dbReference>
<dbReference type="PROSITE" id="PS50850">
    <property type="entry name" value="MFS"/>
    <property type="match status" value="1"/>
</dbReference>
<feature type="transmembrane region" description="Helical" evidence="7">
    <location>
        <begin position="309"/>
        <end position="336"/>
    </location>
</feature>
<evidence type="ECO:0000256" key="5">
    <source>
        <dbReference type="ARBA" id="ARBA00022989"/>
    </source>
</evidence>
<proteinExistence type="predicted"/>
<protein>
    <submittedName>
        <fullName evidence="9">MFS transporter</fullName>
    </submittedName>
</protein>
<reference evidence="9 10" key="1">
    <citation type="submission" date="2020-06" db="EMBL/GenBank/DDBJ databases">
        <title>Staphylococcus borealis sp. nov. -A novel member of the Staphylococcaceae family isolated from skin and blood in humans.</title>
        <authorList>
            <person name="Pain M."/>
            <person name="Wolden R."/>
            <person name="Jaen-Luchoro D."/>
            <person name="Salva-Serra F."/>
            <person name="Iglesias B.P."/>
            <person name="Karlsson R."/>
            <person name="Klingenberg C."/>
            <person name="Cavanagh J.P."/>
        </authorList>
    </citation>
    <scope>NUCLEOTIDE SEQUENCE [LARGE SCALE GENOMIC DNA]</scope>
    <source>
        <strain evidence="9 10">58-22</strain>
    </source>
</reference>
<feature type="transmembrane region" description="Helical" evidence="7">
    <location>
        <begin position="164"/>
        <end position="183"/>
    </location>
</feature>
<dbReference type="CDD" id="cd06173">
    <property type="entry name" value="MFS_MefA_like"/>
    <property type="match status" value="1"/>
</dbReference>
<name>A0ABX2LRW3_9STAP</name>
<feature type="transmembrane region" description="Helical" evidence="7">
    <location>
        <begin position="254"/>
        <end position="273"/>
    </location>
</feature>
<keyword evidence="6 7" id="KW-0472">Membrane</keyword>
<feature type="transmembrane region" description="Helical" evidence="7">
    <location>
        <begin position="348"/>
        <end position="370"/>
    </location>
</feature>
<gene>
    <name evidence="9" type="ORF">HUN84_02955</name>
</gene>
<dbReference type="Proteomes" id="UP000610527">
    <property type="component" value="Unassembled WGS sequence"/>
</dbReference>
<feature type="domain" description="Major facilitator superfamily (MFS) profile" evidence="8">
    <location>
        <begin position="216"/>
        <end position="406"/>
    </location>
</feature>
<feature type="transmembrane region" description="Helical" evidence="7">
    <location>
        <begin position="138"/>
        <end position="158"/>
    </location>
</feature>
<feature type="transmembrane region" description="Helical" evidence="7">
    <location>
        <begin position="7"/>
        <end position="32"/>
    </location>
</feature>
<keyword evidence="2" id="KW-0813">Transport</keyword>
<evidence type="ECO:0000256" key="2">
    <source>
        <dbReference type="ARBA" id="ARBA00022448"/>
    </source>
</evidence>
<dbReference type="RefSeq" id="WP_053030060.1">
    <property type="nucleotide sequence ID" value="NZ_CUEE01000005.1"/>
</dbReference>
<dbReference type="InterPro" id="IPR020846">
    <property type="entry name" value="MFS_dom"/>
</dbReference>
<feature type="transmembrane region" description="Helical" evidence="7">
    <location>
        <begin position="70"/>
        <end position="92"/>
    </location>
</feature>
<feature type="transmembrane region" description="Helical" evidence="7">
    <location>
        <begin position="38"/>
        <end position="58"/>
    </location>
</feature>